<keyword evidence="1" id="KW-0472">Membrane</keyword>
<feature type="transmembrane region" description="Helical" evidence="1">
    <location>
        <begin position="7"/>
        <end position="27"/>
    </location>
</feature>
<dbReference type="AlphaFoldDB" id="A0A0Q9ZES6"/>
<dbReference type="RefSeq" id="WP_013073392.1">
    <property type="nucleotide sequence ID" value="NZ_BMWR01000001.1"/>
</dbReference>
<organism evidence="3 4">
    <name type="scientific">Salegentibacter mishustinae</name>
    <dbReference type="NCBI Taxonomy" id="270918"/>
    <lineage>
        <taxon>Bacteria</taxon>
        <taxon>Pseudomonadati</taxon>
        <taxon>Bacteroidota</taxon>
        <taxon>Flavobacteriia</taxon>
        <taxon>Flavobacteriales</taxon>
        <taxon>Flavobacteriaceae</taxon>
        <taxon>Salegentibacter</taxon>
    </lineage>
</organism>
<proteinExistence type="predicted"/>
<dbReference type="Pfam" id="PF12508">
    <property type="entry name" value="Transposon_TraM"/>
    <property type="match status" value="1"/>
</dbReference>
<keyword evidence="4" id="KW-1185">Reference proteome</keyword>
<gene>
    <name evidence="3" type="ORF">APR42_07905</name>
</gene>
<dbReference type="InterPro" id="IPR055407">
    <property type="entry name" value="TraM_C"/>
</dbReference>
<dbReference type="EMBL" id="LKTP01000033">
    <property type="protein sequence ID" value="KRG28074.1"/>
    <property type="molecule type" value="Genomic_DNA"/>
</dbReference>
<evidence type="ECO:0000313" key="3">
    <source>
        <dbReference type="EMBL" id="KRG28074.1"/>
    </source>
</evidence>
<reference evidence="3" key="1">
    <citation type="submission" date="2015-10" db="EMBL/GenBank/DDBJ databases">
        <title>Draft genome sequence of Salegentibacter mishustinae KCTC 12263.</title>
        <authorList>
            <person name="Lin W."/>
            <person name="Zheng Q."/>
        </authorList>
    </citation>
    <scope>NUCLEOTIDE SEQUENCE [LARGE SCALE GENOMIC DNA]</scope>
    <source>
        <strain evidence="3">KCTC 12263</strain>
    </source>
</reference>
<accession>A0A0Q9ZES6</accession>
<protein>
    <submittedName>
        <fullName evidence="3">Conjugal transfer protein TraM</fullName>
    </submittedName>
</protein>
<name>A0A0Q9ZES6_9FLAO</name>
<sequence>MKIEKNKIVFISVLVVIVIFLVTYTLMITGEEEEQQENLRQTEIPALEEESQQTYDSKLEAIDNLKEVRDRNAPSIYDETFLDSLGYYDTELLEKEKERKIDSIYELGKARQAQIVNLTQTRPTRPPENNGSYSIKTIAKADTAEIQEAQKIAAKEMELEHQLFFASASMKPEVSSKEATDKEIKVVVDGTQVVKANSRLRMRLSQPARIGDKLIPKSTPVFGFVSFQPNRVLIEIENINKHQTSLKAFDLEDGSEGIYIENNFRAEVTTEVLDDVIGDINIPSVPQVTGISKVFRRNNRNVKVTILNNYRLILKASRPESNWGLANQ</sequence>
<dbReference type="OrthoDB" id="1409065at2"/>
<keyword evidence="1" id="KW-0812">Transmembrane</keyword>
<evidence type="ECO:0000256" key="1">
    <source>
        <dbReference type="SAM" id="Phobius"/>
    </source>
</evidence>
<feature type="domain" description="Conjugative transposon TraM C-terminal" evidence="2">
    <location>
        <begin position="184"/>
        <end position="315"/>
    </location>
</feature>
<dbReference type="Proteomes" id="UP000051643">
    <property type="component" value="Unassembled WGS sequence"/>
</dbReference>
<dbReference type="STRING" id="270918.APR42_07905"/>
<keyword evidence="1" id="KW-1133">Transmembrane helix</keyword>
<evidence type="ECO:0000259" key="2">
    <source>
        <dbReference type="Pfam" id="PF12508"/>
    </source>
</evidence>
<comment type="caution">
    <text evidence="3">The sequence shown here is derived from an EMBL/GenBank/DDBJ whole genome shotgun (WGS) entry which is preliminary data.</text>
</comment>
<evidence type="ECO:0000313" key="4">
    <source>
        <dbReference type="Proteomes" id="UP000051643"/>
    </source>
</evidence>